<dbReference type="InterPro" id="IPR013424">
    <property type="entry name" value="Ice-binding_C"/>
</dbReference>
<protein>
    <submittedName>
        <fullName evidence="3">Secreted protein containing PEP-CTERM bacterial domain protein</fullName>
    </submittedName>
</protein>
<dbReference type="EMBL" id="ANOH01000446">
    <property type="protein sequence ID" value="EMI52137.1"/>
    <property type="molecule type" value="Genomic_DNA"/>
</dbReference>
<keyword evidence="1" id="KW-0732">Signal</keyword>
<evidence type="ECO:0000313" key="4">
    <source>
        <dbReference type="Proteomes" id="UP000011885"/>
    </source>
</evidence>
<sequence>MFRISLTTLTFLLAIGLSPPSDAATVTHVFNLTTGNGSIVGGEFESVVFEYDDMAGLEFDAQLFVDGSQSITQDANGLGITGGLHNAIIDDGEFATFTLVLSNILGGSVAFDGFQEVETIVDSGAKIYSIDQFAFTTADNFSPASGTNDISGTSPQTFSVIAESGTGNFFQPSGVGVQFTTSPTAVPEPGSLALLGIAGVGIAFRSRRRKTGSIEAPEVTA</sequence>
<name>M5TSG9_9BACT</name>
<feature type="signal peptide" evidence="1">
    <location>
        <begin position="1"/>
        <end position="23"/>
    </location>
</feature>
<evidence type="ECO:0000259" key="2">
    <source>
        <dbReference type="Pfam" id="PF07589"/>
    </source>
</evidence>
<dbReference type="OrthoDB" id="290940at2"/>
<dbReference type="PATRIC" id="fig|1263870.3.peg.6810"/>
<evidence type="ECO:0000256" key="1">
    <source>
        <dbReference type="SAM" id="SignalP"/>
    </source>
</evidence>
<reference evidence="3 4" key="1">
    <citation type="journal article" date="2013" name="Mar. Genomics">
        <title>Expression of sulfatases in Rhodopirellula baltica and the diversity of sulfatases in the genus Rhodopirellula.</title>
        <authorList>
            <person name="Wegner C.E."/>
            <person name="Richter-Heitmann T."/>
            <person name="Klindworth A."/>
            <person name="Klockow C."/>
            <person name="Richter M."/>
            <person name="Achstetter T."/>
            <person name="Glockner F.O."/>
            <person name="Harder J."/>
        </authorList>
    </citation>
    <scope>NUCLEOTIDE SEQUENCE [LARGE SCALE GENOMIC DNA]</scope>
    <source>
        <strain evidence="3 4">SM41</strain>
    </source>
</reference>
<evidence type="ECO:0000313" key="3">
    <source>
        <dbReference type="EMBL" id="EMI52137.1"/>
    </source>
</evidence>
<organism evidence="3 4">
    <name type="scientific">Rhodopirellula sallentina SM41</name>
    <dbReference type="NCBI Taxonomy" id="1263870"/>
    <lineage>
        <taxon>Bacteria</taxon>
        <taxon>Pseudomonadati</taxon>
        <taxon>Planctomycetota</taxon>
        <taxon>Planctomycetia</taxon>
        <taxon>Pirellulales</taxon>
        <taxon>Pirellulaceae</taxon>
        <taxon>Rhodopirellula</taxon>
    </lineage>
</organism>
<comment type="caution">
    <text evidence="3">The sequence shown here is derived from an EMBL/GenBank/DDBJ whole genome shotgun (WGS) entry which is preliminary data.</text>
</comment>
<accession>M5TSG9</accession>
<dbReference type="NCBIfam" id="TIGR02595">
    <property type="entry name" value="PEP_CTERM"/>
    <property type="match status" value="1"/>
</dbReference>
<keyword evidence="4" id="KW-1185">Reference proteome</keyword>
<dbReference type="Proteomes" id="UP000011885">
    <property type="component" value="Unassembled WGS sequence"/>
</dbReference>
<gene>
    <name evidence="3" type="ORF">RSSM_06428</name>
</gene>
<feature type="domain" description="Ice-binding protein C-terminal" evidence="2">
    <location>
        <begin position="185"/>
        <end position="208"/>
    </location>
</feature>
<proteinExistence type="predicted"/>
<feature type="chain" id="PRO_5004072847" evidence="1">
    <location>
        <begin position="24"/>
        <end position="221"/>
    </location>
</feature>
<dbReference type="AlphaFoldDB" id="M5TSG9"/>
<dbReference type="Pfam" id="PF07589">
    <property type="entry name" value="PEP-CTERM"/>
    <property type="match status" value="1"/>
</dbReference>
<dbReference type="RefSeq" id="WP_008688373.1">
    <property type="nucleotide sequence ID" value="NZ_ANOH01000446.1"/>
</dbReference>